<sequence>MSIATIASRQQKLIRKAQDAAIFAAPESAAAVEAITNGASGDLVALPPAWRSLGHHTESDGINWTRDVNSDDVRSHGSSEPTRRDISSDVTGLVVLAQETKALSLEMFHNVDLSGVTPDATTKEIAFNRSRTPSTRYWRLLAVASDGQGADTIYFARFCPRASITDFAEQPWTKGDELRYPLTFTAYVDDDLGYAMREMWGGPGIAPLLADMGFATTPPTP</sequence>
<dbReference type="Proteomes" id="UP000526734">
    <property type="component" value="Unassembled WGS sequence"/>
</dbReference>
<feature type="region of interest" description="Disordered" evidence="1">
    <location>
        <begin position="56"/>
        <end position="85"/>
    </location>
</feature>
<dbReference type="RefSeq" id="WP_182890641.1">
    <property type="nucleotide sequence ID" value="NZ_JACGZW010000003.1"/>
</dbReference>
<comment type="caution">
    <text evidence="2">The sequence shown here is derived from an EMBL/GenBank/DDBJ whole genome shotgun (WGS) entry which is preliminary data.</text>
</comment>
<dbReference type="AlphaFoldDB" id="A0A7W3VUQ8"/>
<evidence type="ECO:0000313" key="2">
    <source>
        <dbReference type="EMBL" id="MBB1153520.1"/>
    </source>
</evidence>
<name>A0A7W3VUQ8_9PSEU</name>
<accession>A0A7W3VUQ8</accession>
<evidence type="ECO:0000313" key="3">
    <source>
        <dbReference type="Proteomes" id="UP000526734"/>
    </source>
</evidence>
<gene>
    <name evidence="2" type="ORF">H4281_10305</name>
</gene>
<feature type="compositionally biased region" description="Basic and acidic residues" evidence="1">
    <location>
        <begin position="68"/>
        <end position="85"/>
    </location>
</feature>
<protein>
    <submittedName>
        <fullName evidence="2">Uncharacterized protein</fullName>
    </submittedName>
</protein>
<dbReference type="Pfam" id="PF25681">
    <property type="entry name" value="Phage_TTP_17"/>
    <property type="match status" value="1"/>
</dbReference>
<keyword evidence="3" id="KW-1185">Reference proteome</keyword>
<proteinExistence type="predicted"/>
<evidence type="ECO:0000256" key="1">
    <source>
        <dbReference type="SAM" id="MobiDB-lite"/>
    </source>
</evidence>
<reference evidence="2 3" key="1">
    <citation type="submission" date="2020-08" db="EMBL/GenBank/DDBJ databases">
        <title>Amycolatopsis sp. nov. DR6-1 isolated from Dendrobium heterocarpum.</title>
        <authorList>
            <person name="Tedsree N."/>
            <person name="Kuncharoen N."/>
            <person name="Likhitwitayawuid K."/>
            <person name="Tanasupawat S."/>
        </authorList>
    </citation>
    <scope>NUCLEOTIDE SEQUENCE [LARGE SCALE GENOMIC DNA]</scope>
    <source>
        <strain evidence="2 3">DR6-1</strain>
    </source>
</reference>
<dbReference type="EMBL" id="JACGZW010000003">
    <property type="protein sequence ID" value="MBB1153520.1"/>
    <property type="molecule type" value="Genomic_DNA"/>
</dbReference>
<organism evidence="2 3">
    <name type="scientific">Amycolatopsis dendrobii</name>
    <dbReference type="NCBI Taxonomy" id="2760662"/>
    <lineage>
        <taxon>Bacteria</taxon>
        <taxon>Bacillati</taxon>
        <taxon>Actinomycetota</taxon>
        <taxon>Actinomycetes</taxon>
        <taxon>Pseudonocardiales</taxon>
        <taxon>Pseudonocardiaceae</taxon>
        <taxon>Amycolatopsis</taxon>
    </lineage>
</organism>
<dbReference type="InterPro" id="IPR058154">
    <property type="entry name" value="Bxb1_TTP-like"/>
</dbReference>